<keyword evidence="1" id="KW-0812">Transmembrane</keyword>
<dbReference type="AlphaFoldDB" id="A0A366S468"/>
<keyword evidence="1" id="KW-0472">Membrane</keyword>
<feature type="transmembrane region" description="Helical" evidence="1">
    <location>
        <begin position="354"/>
        <end position="376"/>
    </location>
</feature>
<feature type="transmembrane region" description="Helical" evidence="1">
    <location>
        <begin position="12"/>
        <end position="31"/>
    </location>
</feature>
<feature type="transmembrane region" description="Helical" evidence="1">
    <location>
        <begin position="209"/>
        <end position="230"/>
    </location>
</feature>
<feature type="transmembrane region" description="Helical" evidence="1">
    <location>
        <begin position="529"/>
        <end position="549"/>
    </location>
</feature>
<dbReference type="EMBL" id="QKXC01000064">
    <property type="protein sequence ID" value="RBR24089.1"/>
    <property type="molecule type" value="Genomic_DNA"/>
</dbReference>
<feature type="transmembrane region" description="Helical" evidence="1">
    <location>
        <begin position="325"/>
        <end position="342"/>
    </location>
</feature>
<feature type="transmembrane region" description="Helical" evidence="1">
    <location>
        <begin position="251"/>
        <end position="278"/>
    </location>
</feature>
<dbReference type="OrthoDB" id="5134073at2759"/>
<keyword evidence="1" id="KW-1133">Transmembrane helix</keyword>
<gene>
    <name evidence="2" type="ORF">FIESC28_03202</name>
</gene>
<dbReference type="GeneID" id="41992647"/>
<reference evidence="2 3" key="1">
    <citation type="submission" date="2018-06" db="EMBL/GenBank/DDBJ databases">
        <title>Fusarium incarnatum-equiseti species complex species 28.</title>
        <authorList>
            <person name="Gardiner D.M."/>
        </authorList>
    </citation>
    <scope>NUCLEOTIDE SEQUENCE [LARGE SCALE GENOMIC DNA]</scope>
    <source>
        <strain evidence="2 3">FIESC_28</strain>
    </source>
</reference>
<feature type="transmembrane region" description="Helical" evidence="1">
    <location>
        <begin position="115"/>
        <end position="135"/>
    </location>
</feature>
<feature type="transmembrane region" description="Helical" evidence="1">
    <location>
        <begin position="175"/>
        <end position="197"/>
    </location>
</feature>
<keyword evidence="3" id="KW-1185">Reference proteome</keyword>
<proteinExistence type="predicted"/>
<feature type="transmembrane region" description="Helical" evidence="1">
    <location>
        <begin position="290"/>
        <end position="313"/>
    </location>
</feature>
<evidence type="ECO:0000313" key="2">
    <source>
        <dbReference type="EMBL" id="RBR24089.1"/>
    </source>
</evidence>
<sequence length="593" mass="65867">MSFTSCPMLLSSFLMSSVIYWNAYFIVAYILRQRVLDIYRRLNEDELRKLCPLILFILRVGFGFAISFPSCGIAAATTPWGVNQPLNPFGQVCVVSQVAIWANELSLIRFYSLELFVHHILCLVATSNIILSPSIHQIKPLYIYFASLVGDVGPVSVSILRLLGYRLSTHKPMYWTSLASTLLLIFVRIGCALYTLTQVMTDPYNLTDWVWVMAVLVFGSYSIYTAIVNLKRLGIIKVDTIRYKVTYFNLFEVPIANMYMALACSVSLLSTLFLYGIYLDRPLRTGETHLISLHALVAVVIGLTIAIAVRWGLPYTACSTNPWGDLYVPFGVLAAVHYTKYISRQTYVDHDTVLGSMGISVPLFFVFSGMAQYYTAKDAAATREEKKPADVNYAKIHLQSATKHAAIFVITLGVSSLKDMDVSDTARLASCASVLGQLRTPWPFDESPLTLDIWRPLDSLASFIKSDLSLANATALYIGFKSSSFAEAIQARLILATTFTAATFISRKMVSSKSDKAASTPSKSRGSHLITLLYVIFGTLQAMLVWKYITYEDSTSEVSVGFKNFRCILSDPRTWVGLVHMAALPIAILQGAT</sequence>
<organism evidence="2 3">
    <name type="scientific">Fusarium coffeatum</name>
    <dbReference type="NCBI Taxonomy" id="231269"/>
    <lineage>
        <taxon>Eukaryota</taxon>
        <taxon>Fungi</taxon>
        <taxon>Dikarya</taxon>
        <taxon>Ascomycota</taxon>
        <taxon>Pezizomycotina</taxon>
        <taxon>Sordariomycetes</taxon>
        <taxon>Hypocreomycetidae</taxon>
        <taxon>Hypocreales</taxon>
        <taxon>Nectriaceae</taxon>
        <taxon>Fusarium</taxon>
        <taxon>Fusarium incarnatum-equiseti species complex</taxon>
    </lineage>
</organism>
<comment type="caution">
    <text evidence="2">The sequence shown here is derived from an EMBL/GenBank/DDBJ whole genome shotgun (WGS) entry which is preliminary data.</text>
</comment>
<feature type="transmembrane region" description="Helical" evidence="1">
    <location>
        <begin position="141"/>
        <end position="163"/>
    </location>
</feature>
<feature type="transmembrane region" description="Helical" evidence="1">
    <location>
        <begin position="52"/>
        <end position="76"/>
    </location>
</feature>
<name>A0A366S468_9HYPO</name>
<evidence type="ECO:0000256" key="1">
    <source>
        <dbReference type="SAM" id="Phobius"/>
    </source>
</evidence>
<accession>A0A366S468</accession>
<dbReference type="Proteomes" id="UP000253153">
    <property type="component" value="Unassembled WGS sequence"/>
</dbReference>
<evidence type="ECO:0000313" key="3">
    <source>
        <dbReference type="Proteomes" id="UP000253153"/>
    </source>
</evidence>
<protein>
    <submittedName>
        <fullName evidence="2">Uncharacterized protein</fullName>
    </submittedName>
</protein>
<dbReference type="RefSeq" id="XP_031018680.1">
    <property type="nucleotide sequence ID" value="XM_031157351.1"/>
</dbReference>